<reference evidence="2 3" key="1">
    <citation type="journal article" date="2015" name="PLoS Pathog.">
        <title>Leptomonas seymouri: Adaptations to the Dixenous Life Cycle Analyzed by Genome Sequencing, Transcriptome Profiling and Co-infection with Leishmania donovani.</title>
        <authorList>
            <person name="Kraeva N."/>
            <person name="Butenko A."/>
            <person name="Hlavacova J."/>
            <person name="Kostygov A."/>
            <person name="Myskova J."/>
            <person name="Grybchuk D."/>
            <person name="Lestinova T."/>
            <person name="Votypka J."/>
            <person name="Volf P."/>
            <person name="Opperdoes F."/>
            <person name="Flegontov P."/>
            <person name="Lukes J."/>
            <person name="Yurchenko V."/>
        </authorList>
    </citation>
    <scope>NUCLEOTIDE SEQUENCE [LARGE SCALE GENOMIC DNA]</scope>
    <source>
        <strain evidence="2 3">ATCC 30220</strain>
    </source>
</reference>
<evidence type="ECO:0000256" key="1">
    <source>
        <dbReference type="SAM" id="MobiDB-lite"/>
    </source>
</evidence>
<feature type="compositionally biased region" description="Basic and acidic residues" evidence="1">
    <location>
        <begin position="94"/>
        <end position="104"/>
    </location>
</feature>
<dbReference type="VEuPathDB" id="TriTrypDB:Lsey_0383_0010"/>
<gene>
    <name evidence="2" type="ORF">ABL78_7562</name>
</gene>
<name>A0A0N1IH07_LEPSE</name>
<feature type="region of interest" description="Disordered" evidence="1">
    <location>
        <begin position="1"/>
        <end position="104"/>
    </location>
</feature>
<comment type="caution">
    <text evidence="2">The sequence shown here is derived from an EMBL/GenBank/DDBJ whole genome shotgun (WGS) entry which is preliminary data.</text>
</comment>
<protein>
    <submittedName>
        <fullName evidence="2">Uncharacterized protein</fullName>
    </submittedName>
</protein>
<feature type="compositionally biased region" description="Basic and acidic residues" evidence="1">
    <location>
        <begin position="1"/>
        <end position="20"/>
    </location>
</feature>
<evidence type="ECO:0000313" key="3">
    <source>
        <dbReference type="Proteomes" id="UP000038009"/>
    </source>
</evidence>
<keyword evidence="3" id="KW-1185">Reference proteome</keyword>
<proteinExistence type="predicted"/>
<organism evidence="2 3">
    <name type="scientific">Leptomonas seymouri</name>
    <dbReference type="NCBI Taxonomy" id="5684"/>
    <lineage>
        <taxon>Eukaryota</taxon>
        <taxon>Discoba</taxon>
        <taxon>Euglenozoa</taxon>
        <taxon>Kinetoplastea</taxon>
        <taxon>Metakinetoplastina</taxon>
        <taxon>Trypanosomatida</taxon>
        <taxon>Trypanosomatidae</taxon>
        <taxon>Leishmaniinae</taxon>
        <taxon>Leptomonas</taxon>
    </lineage>
</organism>
<dbReference type="EMBL" id="LJSK01000383">
    <property type="protein sequence ID" value="KPI83395.1"/>
    <property type="molecule type" value="Genomic_DNA"/>
</dbReference>
<evidence type="ECO:0000313" key="2">
    <source>
        <dbReference type="EMBL" id="KPI83395.1"/>
    </source>
</evidence>
<accession>A0A0N1IH07</accession>
<dbReference type="AlphaFoldDB" id="A0A0N1IH07"/>
<sequence length="104" mass="11578">MRLPGLRDREQKQHHADDRLCPASAAAAAKSTEGTSTPRRGGLEDPHPDTPPQEQPRILRESKHLERKMSTANGLARMSGEKPVRHLWRSAAHGTHEAQQHPES</sequence>
<dbReference type="Proteomes" id="UP000038009">
    <property type="component" value="Unassembled WGS sequence"/>
</dbReference>
<feature type="compositionally biased region" description="Basic and acidic residues" evidence="1">
    <location>
        <begin position="57"/>
        <end position="69"/>
    </location>
</feature>